<feature type="transmembrane region" description="Helical" evidence="2">
    <location>
        <begin position="6"/>
        <end position="26"/>
    </location>
</feature>
<evidence type="ECO:0000313" key="5">
    <source>
        <dbReference type="Proteomes" id="UP001208570"/>
    </source>
</evidence>
<dbReference type="Gene3D" id="3.10.100.10">
    <property type="entry name" value="Mannose-Binding Protein A, subunit A"/>
    <property type="match status" value="1"/>
</dbReference>
<reference evidence="4" key="1">
    <citation type="journal article" date="2023" name="Mol. Biol. Evol.">
        <title>Third-Generation Sequencing Reveals the Adaptive Role of the Epigenome in Three Deep-Sea Polychaetes.</title>
        <authorList>
            <person name="Perez M."/>
            <person name="Aroh O."/>
            <person name="Sun Y."/>
            <person name="Lan Y."/>
            <person name="Juniper S.K."/>
            <person name="Young C.R."/>
            <person name="Angers B."/>
            <person name="Qian P.Y."/>
        </authorList>
    </citation>
    <scope>NUCLEOTIDE SEQUENCE</scope>
    <source>
        <strain evidence="4">P08H-3</strain>
    </source>
</reference>
<accession>A0AAD9ISQ1</accession>
<organism evidence="4 5">
    <name type="scientific">Paralvinella palmiformis</name>
    <dbReference type="NCBI Taxonomy" id="53620"/>
    <lineage>
        <taxon>Eukaryota</taxon>
        <taxon>Metazoa</taxon>
        <taxon>Spiralia</taxon>
        <taxon>Lophotrochozoa</taxon>
        <taxon>Annelida</taxon>
        <taxon>Polychaeta</taxon>
        <taxon>Sedentaria</taxon>
        <taxon>Canalipalpata</taxon>
        <taxon>Terebellida</taxon>
        <taxon>Terebelliformia</taxon>
        <taxon>Alvinellidae</taxon>
        <taxon>Paralvinella</taxon>
    </lineage>
</organism>
<dbReference type="SMART" id="SM00034">
    <property type="entry name" value="CLECT"/>
    <property type="match status" value="1"/>
</dbReference>
<name>A0AAD9ISQ1_9ANNE</name>
<dbReference type="PROSITE" id="PS00615">
    <property type="entry name" value="C_TYPE_LECTIN_1"/>
    <property type="match status" value="1"/>
</dbReference>
<evidence type="ECO:0000256" key="2">
    <source>
        <dbReference type="SAM" id="Phobius"/>
    </source>
</evidence>
<gene>
    <name evidence="4" type="ORF">LSH36_1658g00015</name>
</gene>
<dbReference type="Proteomes" id="UP001208570">
    <property type="component" value="Unassembled WGS sequence"/>
</dbReference>
<keyword evidence="2" id="KW-0812">Transmembrane</keyword>
<dbReference type="AlphaFoldDB" id="A0AAD9ISQ1"/>
<keyword evidence="2" id="KW-0472">Membrane</keyword>
<dbReference type="InterPro" id="IPR016186">
    <property type="entry name" value="C-type_lectin-like/link_sf"/>
</dbReference>
<dbReference type="Pfam" id="PF00059">
    <property type="entry name" value="Lectin_C"/>
    <property type="match status" value="1"/>
</dbReference>
<sequence length="235" mass="26916">MSGWRQWFFSLLIWIAHIFYVGGLVVDFSYSKAIYGSDVTCSKTRIAILKVKSRAICALICGVDDRCSGSNYFTDTEQCELLEYPCLPGSEKPTAGSIYMERLDNRMCQDQNVCYVYGKATWDQAFAICPLIHPNARMIQENSDEEGEKHGQEALAAGFTRYFLGGRRPKNGNIREFYWQPSGVPISYSRWRSSQPNPRDDDSNCIMANIDHDWLWDDNHCITPSMYMCQIVYDG</sequence>
<evidence type="ECO:0000259" key="3">
    <source>
        <dbReference type="PROSITE" id="PS50041"/>
    </source>
</evidence>
<dbReference type="SUPFAM" id="SSF56436">
    <property type="entry name" value="C-type lectin-like"/>
    <property type="match status" value="1"/>
</dbReference>
<feature type="domain" description="C-type lectin" evidence="3">
    <location>
        <begin position="110"/>
        <end position="230"/>
    </location>
</feature>
<dbReference type="PROSITE" id="PS50041">
    <property type="entry name" value="C_TYPE_LECTIN_2"/>
    <property type="match status" value="1"/>
</dbReference>
<keyword evidence="2" id="KW-1133">Transmembrane helix</keyword>
<evidence type="ECO:0000256" key="1">
    <source>
        <dbReference type="ARBA" id="ARBA00023157"/>
    </source>
</evidence>
<comment type="caution">
    <text evidence="4">The sequence shown here is derived from an EMBL/GenBank/DDBJ whole genome shotgun (WGS) entry which is preliminary data.</text>
</comment>
<dbReference type="EMBL" id="JAODUP010001658">
    <property type="protein sequence ID" value="KAK2139678.1"/>
    <property type="molecule type" value="Genomic_DNA"/>
</dbReference>
<proteinExistence type="predicted"/>
<dbReference type="InterPro" id="IPR001304">
    <property type="entry name" value="C-type_lectin-like"/>
</dbReference>
<keyword evidence="1" id="KW-1015">Disulfide bond</keyword>
<keyword evidence="5" id="KW-1185">Reference proteome</keyword>
<dbReference type="CDD" id="cd00037">
    <property type="entry name" value="CLECT"/>
    <property type="match status" value="1"/>
</dbReference>
<protein>
    <recommendedName>
        <fullName evidence="3">C-type lectin domain-containing protein</fullName>
    </recommendedName>
</protein>
<evidence type="ECO:0000313" key="4">
    <source>
        <dbReference type="EMBL" id="KAK2139678.1"/>
    </source>
</evidence>
<dbReference type="InterPro" id="IPR016187">
    <property type="entry name" value="CTDL_fold"/>
</dbReference>
<dbReference type="InterPro" id="IPR018378">
    <property type="entry name" value="C-type_lectin_CS"/>
</dbReference>